<evidence type="ECO:0000313" key="13">
    <source>
        <dbReference type="Proteomes" id="UP000196118"/>
    </source>
</evidence>
<keyword evidence="6 8" id="KW-1133">Transmembrane helix</keyword>
<feature type="transmembrane region" description="Helical" evidence="8">
    <location>
        <begin position="59"/>
        <end position="84"/>
    </location>
</feature>
<dbReference type="CDD" id="cd06261">
    <property type="entry name" value="TM_PBP2"/>
    <property type="match status" value="1"/>
</dbReference>
<dbReference type="EMBL" id="WENB01000004">
    <property type="protein sequence ID" value="KAF0412906.1"/>
    <property type="molecule type" value="Genomic_DNA"/>
</dbReference>
<accession>A0A8G1E5W4</accession>
<evidence type="ECO:0000256" key="5">
    <source>
        <dbReference type="ARBA" id="ARBA00022692"/>
    </source>
</evidence>
<comment type="subcellular location">
    <subcellularLocation>
        <location evidence="1 8">Cell membrane</location>
        <topology evidence="1 8">Multi-pass membrane protein</topology>
    </subcellularLocation>
</comment>
<dbReference type="PANTHER" id="PTHR30450:SF1">
    <property type="entry name" value="D-METHIONINE TRANSPORT SYSTEM PERMEASE PROTEIN METI-RELATED"/>
    <property type="match status" value="1"/>
</dbReference>
<reference evidence="11" key="2">
    <citation type="submission" date="2019-10" db="EMBL/GenBank/DDBJ databases">
        <authorList>
            <person name="Irmler S."/>
            <person name="Berthoud H."/>
            <person name="Roetschi A."/>
            <person name="Arias E."/>
            <person name="Shani N."/>
            <person name="Wuethrich D."/>
            <person name="Bruggmann R."/>
        </authorList>
    </citation>
    <scope>NUCLEOTIDE SEQUENCE</scope>
    <source>
        <strain evidence="11">FAM13073</strain>
    </source>
</reference>
<dbReference type="GO" id="GO:0005886">
    <property type="term" value="C:plasma membrane"/>
    <property type="evidence" value="ECO:0007669"/>
    <property type="project" value="UniProtKB-SubCell"/>
</dbReference>
<dbReference type="GO" id="GO:0048473">
    <property type="term" value="P:D-methionine transmembrane transport"/>
    <property type="evidence" value="ECO:0007669"/>
    <property type="project" value="TreeGrafter"/>
</dbReference>
<evidence type="ECO:0000256" key="2">
    <source>
        <dbReference type="ARBA" id="ARBA00007069"/>
    </source>
</evidence>
<dbReference type="InterPro" id="IPR000515">
    <property type="entry name" value="MetI-like"/>
</dbReference>
<dbReference type="Proteomes" id="UP000196118">
    <property type="component" value="Chromosome"/>
</dbReference>
<dbReference type="Proteomes" id="UP000743107">
    <property type="component" value="Unassembled WGS sequence"/>
</dbReference>
<dbReference type="EMBL" id="CP021474">
    <property type="protein sequence ID" value="ARW19351.1"/>
    <property type="molecule type" value="Genomic_DNA"/>
</dbReference>
<feature type="domain" description="ABC transmembrane type-1" evidence="9">
    <location>
        <begin position="21"/>
        <end position="215"/>
    </location>
</feature>
<organism evidence="10 13">
    <name type="scientific">Pediococcus pentosaceus</name>
    <dbReference type="NCBI Taxonomy" id="1255"/>
    <lineage>
        <taxon>Bacteria</taxon>
        <taxon>Bacillati</taxon>
        <taxon>Bacillota</taxon>
        <taxon>Bacilli</taxon>
        <taxon>Lactobacillales</taxon>
        <taxon>Lactobacillaceae</taxon>
        <taxon>Pediococcus</taxon>
    </lineage>
</organism>
<dbReference type="FunFam" id="1.10.3720.10:FF:000002">
    <property type="entry name" value="D-methionine ABC transporter permease MetI"/>
    <property type="match status" value="1"/>
</dbReference>
<accession>A0A1Y0VMF5</accession>
<reference evidence="14" key="4">
    <citation type="submission" date="2020-03" db="EMBL/GenBank/DDBJ databases">
        <title>SpeciesPrimer: A bioinformatics pipeline dedicated to the design of qPCR primers for the quantification of bacterial species.</title>
        <authorList>
            <person name="Dreier M."/>
            <person name="Berthoud H."/>
            <person name="Shani N."/>
            <person name="Wechsler D."/>
            <person name="Junier P."/>
        </authorList>
    </citation>
    <scope>NUCLEOTIDE SEQUENCE [LARGE SCALE GENOMIC DNA]</scope>
    <source>
        <strain evidence="14">FAM13073</strain>
    </source>
</reference>
<dbReference type="Gene3D" id="1.10.3720.10">
    <property type="entry name" value="MetI-like"/>
    <property type="match status" value="1"/>
</dbReference>
<evidence type="ECO:0000256" key="8">
    <source>
        <dbReference type="RuleBase" id="RU363032"/>
    </source>
</evidence>
<comment type="similarity">
    <text evidence="2">Belongs to the binding-protein-dependent transport system permease family. CysTW subfamily.</text>
</comment>
<keyword evidence="7 8" id="KW-0472">Membrane</keyword>
<gene>
    <name evidence="11" type="ORF">GBO79_07130</name>
    <name evidence="12" type="ORF">ITQ97_08555</name>
    <name evidence="10" type="ORF">S100892_00764</name>
</gene>
<dbReference type="EMBL" id="JADOFV010000004">
    <property type="protein sequence ID" value="MBF7127847.1"/>
    <property type="molecule type" value="Genomic_DNA"/>
</dbReference>
<evidence type="ECO:0000256" key="6">
    <source>
        <dbReference type="ARBA" id="ARBA00022989"/>
    </source>
</evidence>
<keyword evidence="3 8" id="KW-0813">Transport</keyword>
<proteinExistence type="inferred from homology"/>
<name>A0A1Y0VMF5_PEDPE</name>
<evidence type="ECO:0000313" key="10">
    <source>
        <dbReference type="EMBL" id="ARW19351.1"/>
    </source>
</evidence>
<evidence type="ECO:0000256" key="7">
    <source>
        <dbReference type="ARBA" id="ARBA00023136"/>
    </source>
</evidence>
<evidence type="ECO:0000313" key="11">
    <source>
        <dbReference type="EMBL" id="KAF0412906.1"/>
    </source>
</evidence>
<dbReference type="AlphaFoldDB" id="A0A1Y0VMF5"/>
<keyword evidence="5 8" id="KW-0812">Transmembrane</keyword>
<dbReference type="SUPFAM" id="SSF161098">
    <property type="entry name" value="MetI-like"/>
    <property type="match status" value="1"/>
</dbReference>
<dbReference type="OMA" id="WDTLYMV"/>
<dbReference type="InterPro" id="IPR035906">
    <property type="entry name" value="MetI-like_sf"/>
</dbReference>
<dbReference type="InterPro" id="IPR051322">
    <property type="entry name" value="AA_ABC_Transporter_Permease"/>
</dbReference>
<keyword evidence="14" id="KW-1185">Reference proteome</keyword>
<evidence type="ECO:0000313" key="12">
    <source>
        <dbReference type="EMBL" id="MBF7127847.1"/>
    </source>
</evidence>
<dbReference type="GeneID" id="33061531"/>
<reference evidence="12" key="5">
    <citation type="submission" date="2020-11" db="EMBL/GenBank/DDBJ databases">
        <title>Antibiotic susceptibility profiles of Pediococcus pentosaceus from various origins and their implications for the safety assessment of strains with food-technology applications.</title>
        <authorList>
            <person name="Shani N."/>
            <person name="Oberhaensli S."/>
            <person name="Arias E."/>
        </authorList>
    </citation>
    <scope>NUCLEOTIDE SEQUENCE</scope>
    <source>
        <strain evidence="12">FAM 19164</strain>
    </source>
</reference>
<dbReference type="PANTHER" id="PTHR30450">
    <property type="entry name" value="ABC TRANSPORTER PERMEASE"/>
    <property type="match status" value="1"/>
</dbReference>
<feature type="transmembrane region" description="Helical" evidence="8">
    <location>
        <begin position="195"/>
        <end position="215"/>
    </location>
</feature>
<dbReference type="Pfam" id="PF00528">
    <property type="entry name" value="BPD_transp_1"/>
    <property type="match status" value="1"/>
</dbReference>
<protein>
    <submittedName>
        <fullName evidence="11 12">ABC transporter permease</fullName>
    </submittedName>
    <submittedName>
        <fullName evidence="10">Putative D-methionine transport system permease protein MetI</fullName>
    </submittedName>
</protein>
<feature type="transmembrane region" description="Helical" evidence="8">
    <location>
        <begin position="25"/>
        <end position="47"/>
    </location>
</feature>
<evidence type="ECO:0000313" key="14">
    <source>
        <dbReference type="Proteomes" id="UP000472573"/>
    </source>
</evidence>
<feature type="transmembrane region" description="Helical" evidence="8">
    <location>
        <begin position="151"/>
        <end position="175"/>
    </location>
</feature>
<reference evidence="11" key="3">
    <citation type="submission" date="2019-12" db="EMBL/GenBank/DDBJ databases">
        <title>SpeciesPrimer: A bioinformatics pipeline dedicated to the design of qPCR primers for the quantification of bacterial species.</title>
        <authorList>
            <person name="Dreier M."/>
            <person name="Berthoud H."/>
            <person name="Shani N."/>
            <person name="Wechsler D."/>
            <person name="Junier P."/>
        </authorList>
    </citation>
    <scope>NUCLEOTIDE SEQUENCE</scope>
    <source>
        <strain evidence="11">FAM13073</strain>
    </source>
</reference>
<keyword evidence="4" id="KW-1003">Cell membrane</keyword>
<evidence type="ECO:0000256" key="3">
    <source>
        <dbReference type="ARBA" id="ARBA00022448"/>
    </source>
</evidence>
<sequence length="227" mass="24458">MGSSSYFDFSSVDWTEMGSATWETIWVTLVSVLFTAIIGCLIGLLLFETKDSKSKGIQVVNWLVSLFVNVFRSIPYIILIVVLIPFTNTLVHTIVGPVAALPSLILSAAPFFGRIVEMSFREIDQGVLEAAEAMGASHWTIIFKVLLPESLPALVSGLTVTAISLVGYTAMAGAIGAGGLGALAYNNGFLQYNGTIILVATILIVLFVFVLQWIGDLLVKIIDKRVV</sequence>
<dbReference type="Proteomes" id="UP000472573">
    <property type="component" value="Unassembled WGS sequence"/>
</dbReference>
<evidence type="ECO:0000256" key="1">
    <source>
        <dbReference type="ARBA" id="ARBA00004651"/>
    </source>
</evidence>
<evidence type="ECO:0000259" key="9">
    <source>
        <dbReference type="PROSITE" id="PS50928"/>
    </source>
</evidence>
<reference evidence="10 13" key="1">
    <citation type="submission" date="2017-05" db="EMBL/GenBank/DDBJ databases">
        <title>Genome sequence of Pediococcus pentosaceus strain SRCM100892.</title>
        <authorList>
            <person name="Cho S.H."/>
        </authorList>
    </citation>
    <scope>NUCLEOTIDE SEQUENCE [LARGE SCALE GENOMIC DNA]</scope>
    <source>
        <strain evidence="10 13">SRCM100892</strain>
    </source>
</reference>
<dbReference type="PROSITE" id="PS50928">
    <property type="entry name" value="ABC_TM1"/>
    <property type="match status" value="1"/>
</dbReference>
<evidence type="ECO:0000256" key="4">
    <source>
        <dbReference type="ARBA" id="ARBA00022475"/>
    </source>
</evidence>
<dbReference type="RefSeq" id="WP_011673604.1">
    <property type="nucleotide sequence ID" value="NZ_BEWQ01000005.1"/>
</dbReference>
<feature type="transmembrane region" description="Helical" evidence="8">
    <location>
        <begin position="90"/>
        <end position="112"/>
    </location>
</feature>